<accession>A0A6J6JB40</accession>
<gene>
    <name evidence="1" type="ORF">UFOPK2132_00425</name>
</gene>
<proteinExistence type="predicted"/>
<dbReference type="AlphaFoldDB" id="A0A6J6JB40"/>
<reference evidence="1" key="1">
    <citation type="submission" date="2020-05" db="EMBL/GenBank/DDBJ databases">
        <authorList>
            <person name="Chiriac C."/>
            <person name="Salcher M."/>
            <person name="Ghai R."/>
            <person name="Kavagutti S V."/>
        </authorList>
    </citation>
    <scope>NUCLEOTIDE SEQUENCE</scope>
</reference>
<name>A0A6J6JB40_9ZZZZ</name>
<sequence>MPIGDSLGNLLADMRIIEVRASITNVLSKASPNGKAVRLIGSNPIARPIRINPIGKGFFLTANLAS</sequence>
<organism evidence="1">
    <name type="scientific">freshwater metagenome</name>
    <dbReference type="NCBI Taxonomy" id="449393"/>
    <lineage>
        <taxon>unclassified sequences</taxon>
        <taxon>metagenomes</taxon>
        <taxon>ecological metagenomes</taxon>
    </lineage>
</organism>
<protein>
    <submittedName>
        <fullName evidence="1">Unannotated protein</fullName>
    </submittedName>
</protein>
<dbReference type="EMBL" id="CAEZVU010000060">
    <property type="protein sequence ID" value="CAB4634317.1"/>
    <property type="molecule type" value="Genomic_DNA"/>
</dbReference>
<evidence type="ECO:0000313" key="1">
    <source>
        <dbReference type="EMBL" id="CAB4634317.1"/>
    </source>
</evidence>